<evidence type="ECO:0000313" key="1">
    <source>
        <dbReference type="EMBL" id="SEB01684.1"/>
    </source>
</evidence>
<dbReference type="AlphaFoldDB" id="A0A1H4FWK0"/>
<sequence length="145" mass="16743">MKKVTVGELSVSVEVLFTKIEQFESLLGQRYPNTLNRESAIGKGSRFKCASQYNKNEIAQLFYILMDEGILFFDDINEKENRSKMQKFIEDNFTYSGDFGNQVSIGTISKQFSEAKGFTYGDSHLKFVDKIIRVLQKRREKISVK</sequence>
<dbReference type="OrthoDB" id="1356743at2"/>
<dbReference type="STRING" id="150146.SAMN05443667_11571"/>
<dbReference type="RefSeq" id="WP_091093233.1">
    <property type="nucleotide sequence ID" value="NZ_FNRD01000015.1"/>
</dbReference>
<organism evidence="1 2">
    <name type="scientific">Flavobacterium gillisiae</name>
    <dbReference type="NCBI Taxonomy" id="150146"/>
    <lineage>
        <taxon>Bacteria</taxon>
        <taxon>Pseudomonadati</taxon>
        <taxon>Bacteroidota</taxon>
        <taxon>Flavobacteriia</taxon>
        <taxon>Flavobacteriales</taxon>
        <taxon>Flavobacteriaceae</taxon>
        <taxon>Flavobacterium</taxon>
    </lineage>
</organism>
<evidence type="ECO:0000313" key="2">
    <source>
        <dbReference type="Proteomes" id="UP000198951"/>
    </source>
</evidence>
<name>A0A1H4FWK0_9FLAO</name>
<reference evidence="2" key="1">
    <citation type="submission" date="2016-10" db="EMBL/GenBank/DDBJ databases">
        <authorList>
            <person name="Varghese N."/>
            <person name="Submissions S."/>
        </authorList>
    </citation>
    <scope>NUCLEOTIDE SEQUENCE [LARGE SCALE GENOMIC DNA]</scope>
    <source>
        <strain evidence="2">DSM 22376</strain>
    </source>
</reference>
<dbReference type="Proteomes" id="UP000198951">
    <property type="component" value="Unassembled WGS sequence"/>
</dbReference>
<gene>
    <name evidence="1" type="ORF">SAMN05443667_11571</name>
</gene>
<protein>
    <submittedName>
        <fullName evidence="1">Uncharacterized protein</fullName>
    </submittedName>
</protein>
<accession>A0A1H4FWK0</accession>
<dbReference type="EMBL" id="FNRD01000015">
    <property type="protein sequence ID" value="SEB01684.1"/>
    <property type="molecule type" value="Genomic_DNA"/>
</dbReference>
<proteinExistence type="predicted"/>
<keyword evidence="2" id="KW-1185">Reference proteome</keyword>